<keyword evidence="2" id="KW-1133">Transmembrane helix</keyword>
<gene>
    <name evidence="3" type="ORF">GCM10010478_12510</name>
</gene>
<feature type="transmembrane region" description="Helical" evidence="2">
    <location>
        <begin position="36"/>
        <end position="58"/>
    </location>
</feature>
<protein>
    <submittedName>
        <fullName evidence="3">Uncharacterized protein</fullName>
    </submittedName>
</protein>
<dbReference type="RefSeq" id="WP_086699530.1">
    <property type="nucleotide sequence ID" value="NZ_BAAAVA010000009.1"/>
</dbReference>
<dbReference type="EMBL" id="BAAAVA010000009">
    <property type="protein sequence ID" value="GAA2914993.1"/>
    <property type="molecule type" value="Genomic_DNA"/>
</dbReference>
<keyword evidence="2" id="KW-0472">Membrane</keyword>
<dbReference type="Proteomes" id="UP001501423">
    <property type="component" value="Unassembled WGS sequence"/>
</dbReference>
<comment type="caution">
    <text evidence="3">The sequence shown here is derived from an EMBL/GenBank/DDBJ whole genome shotgun (WGS) entry which is preliminary data.</text>
</comment>
<keyword evidence="4" id="KW-1185">Reference proteome</keyword>
<evidence type="ECO:0000256" key="2">
    <source>
        <dbReference type="SAM" id="Phobius"/>
    </source>
</evidence>
<sequence>MTTDGGTAEAAVPDGGGTTDGERRRLELEKKRERYVWLYLGYFLFGIHIVAFVMIYAVRHAK</sequence>
<name>A0ABN3WGT9_9ACTN</name>
<evidence type="ECO:0000313" key="4">
    <source>
        <dbReference type="Proteomes" id="UP001501423"/>
    </source>
</evidence>
<evidence type="ECO:0000313" key="3">
    <source>
        <dbReference type="EMBL" id="GAA2914993.1"/>
    </source>
</evidence>
<evidence type="ECO:0000256" key="1">
    <source>
        <dbReference type="SAM" id="MobiDB-lite"/>
    </source>
</evidence>
<proteinExistence type="predicted"/>
<accession>A0ABN3WGT9</accession>
<organism evidence="3 4">
    <name type="scientific">Streptomyces erythrogriseus</name>
    <dbReference type="NCBI Taxonomy" id="284027"/>
    <lineage>
        <taxon>Bacteria</taxon>
        <taxon>Bacillati</taxon>
        <taxon>Actinomycetota</taxon>
        <taxon>Actinomycetes</taxon>
        <taxon>Kitasatosporales</taxon>
        <taxon>Streptomycetaceae</taxon>
        <taxon>Streptomyces</taxon>
        <taxon>Streptomyces griseoincarnatus group</taxon>
    </lineage>
</organism>
<feature type="region of interest" description="Disordered" evidence="1">
    <location>
        <begin position="1"/>
        <end position="24"/>
    </location>
</feature>
<reference evidence="3 4" key="1">
    <citation type="journal article" date="2019" name="Int. J. Syst. Evol. Microbiol.">
        <title>The Global Catalogue of Microorganisms (GCM) 10K type strain sequencing project: providing services to taxonomists for standard genome sequencing and annotation.</title>
        <authorList>
            <consortium name="The Broad Institute Genomics Platform"/>
            <consortium name="The Broad Institute Genome Sequencing Center for Infectious Disease"/>
            <person name="Wu L."/>
            <person name="Ma J."/>
        </authorList>
    </citation>
    <scope>NUCLEOTIDE SEQUENCE [LARGE SCALE GENOMIC DNA]</scope>
    <source>
        <strain evidence="3 4">JCM 9650</strain>
    </source>
</reference>
<keyword evidence="2" id="KW-0812">Transmembrane</keyword>